<evidence type="ECO:0000256" key="1">
    <source>
        <dbReference type="ARBA" id="ARBA00008779"/>
    </source>
</evidence>
<feature type="region of interest" description="Disordered" evidence="5">
    <location>
        <begin position="98"/>
        <end position="119"/>
    </location>
</feature>
<dbReference type="PATRIC" id="fig|1609981.3.peg.1540"/>
<dbReference type="InterPro" id="IPR006311">
    <property type="entry name" value="TAT_signal"/>
</dbReference>
<evidence type="ECO:0000256" key="6">
    <source>
        <dbReference type="SAM" id="SignalP"/>
    </source>
</evidence>
<keyword evidence="2" id="KW-0479">Metal-binding</keyword>
<dbReference type="PROSITE" id="PS00149">
    <property type="entry name" value="SULFATASE_2"/>
    <property type="match status" value="1"/>
</dbReference>
<feature type="domain" description="Sulfatase N-terminal" evidence="7">
    <location>
        <begin position="34"/>
        <end position="352"/>
    </location>
</feature>
<protein>
    <submittedName>
        <fullName evidence="8">Arylsulfatase</fullName>
        <ecNumber evidence="8">3.1.6.1</ecNumber>
    </submittedName>
</protein>
<name>A0A0G3EH28_9BACT</name>
<gene>
    <name evidence="8" type="primary">atsA_22</name>
    <name evidence="8" type="ORF">L21SP4_01482</name>
</gene>
<dbReference type="InterPro" id="IPR000917">
    <property type="entry name" value="Sulfatase_N"/>
</dbReference>
<keyword evidence="9" id="KW-1185">Reference proteome</keyword>
<evidence type="ECO:0000313" key="8">
    <source>
        <dbReference type="EMBL" id="AKJ64727.1"/>
    </source>
</evidence>
<dbReference type="AlphaFoldDB" id="A0A0G3EH28"/>
<dbReference type="EMBL" id="CP010904">
    <property type="protein sequence ID" value="AKJ64727.1"/>
    <property type="molecule type" value="Genomic_DNA"/>
</dbReference>
<evidence type="ECO:0000256" key="3">
    <source>
        <dbReference type="ARBA" id="ARBA00022801"/>
    </source>
</evidence>
<dbReference type="SUPFAM" id="SSF53649">
    <property type="entry name" value="Alkaline phosphatase-like"/>
    <property type="match status" value="1"/>
</dbReference>
<dbReference type="InterPro" id="IPR024607">
    <property type="entry name" value="Sulfatase_CS"/>
</dbReference>
<dbReference type="PROSITE" id="PS51318">
    <property type="entry name" value="TAT"/>
    <property type="match status" value="1"/>
</dbReference>
<keyword evidence="4" id="KW-0106">Calcium</keyword>
<dbReference type="Pfam" id="PF00884">
    <property type="entry name" value="Sulfatase"/>
    <property type="match status" value="1"/>
</dbReference>
<organism evidence="8 9">
    <name type="scientific">Kiritimatiella glycovorans</name>
    <dbReference type="NCBI Taxonomy" id="1307763"/>
    <lineage>
        <taxon>Bacteria</taxon>
        <taxon>Pseudomonadati</taxon>
        <taxon>Kiritimatiellota</taxon>
        <taxon>Kiritimatiellia</taxon>
        <taxon>Kiritimatiellales</taxon>
        <taxon>Kiritimatiellaceae</taxon>
        <taxon>Kiritimatiella</taxon>
    </lineage>
</organism>
<dbReference type="Gene3D" id="3.40.720.10">
    <property type="entry name" value="Alkaline Phosphatase, subunit A"/>
    <property type="match status" value="1"/>
</dbReference>
<dbReference type="Gene3D" id="3.30.1120.10">
    <property type="match status" value="1"/>
</dbReference>
<comment type="similarity">
    <text evidence="1">Belongs to the sulfatase family.</text>
</comment>
<keyword evidence="3 8" id="KW-0378">Hydrolase</keyword>
<keyword evidence="6" id="KW-0732">Signal</keyword>
<dbReference type="Proteomes" id="UP000035268">
    <property type="component" value="Chromosome"/>
</dbReference>
<evidence type="ECO:0000256" key="4">
    <source>
        <dbReference type="ARBA" id="ARBA00022837"/>
    </source>
</evidence>
<proteinExistence type="inferred from homology"/>
<accession>A0A0G3EH28</accession>
<feature type="signal peptide" evidence="6">
    <location>
        <begin position="1"/>
        <end position="20"/>
    </location>
</feature>
<dbReference type="RefSeq" id="WP_074041414.1">
    <property type="nucleotide sequence ID" value="NZ_CP010904.1"/>
</dbReference>
<dbReference type="InterPro" id="IPR050738">
    <property type="entry name" value="Sulfatase"/>
</dbReference>
<dbReference type="EC" id="3.1.6.1" evidence="8"/>
<reference evidence="8 9" key="2">
    <citation type="journal article" date="2016" name="ISME J.">
        <title>Characterization of the first cultured representative of Verrucomicrobia subdivision 5 indicates the proposal of a novel phylum.</title>
        <authorList>
            <person name="Spring S."/>
            <person name="Bunk B."/>
            <person name="Sproer C."/>
            <person name="Schumann P."/>
            <person name="Rohde M."/>
            <person name="Tindall B.J."/>
            <person name="Klenk H.P."/>
        </authorList>
    </citation>
    <scope>NUCLEOTIDE SEQUENCE [LARGE SCALE GENOMIC DNA]</scope>
    <source>
        <strain evidence="8 9">L21-Fru-AB</strain>
    </source>
</reference>
<dbReference type="InterPro" id="IPR017850">
    <property type="entry name" value="Alkaline_phosphatase_core_sf"/>
</dbReference>
<sequence length="469" mass="52683" precursor="true">MSRSRRDFLRSLAWTGAAAAASGTAATAGRPTRPNIVLLFADDLGYADIGLHGAQDLKTPNIDALGLNGMQFEQGYVTYPACGPSRASLMTGRHHHRIGFPTNPDQVIPTRPGNPRGLSQEEITLPELLKRRGYATGMVGKWHLGHSFDDHPIKHGFDEFYGFMGSLYRYFDLGNLKPPKCIMRGTERVHEKEYLTYAFAREANHFIARHRDEPFFLYVAFNAVHTPLMDDEDPGPVDIPLNGVDDPRENRKTYINMVEALDTAVGDIRAKLREAGLEENTLVFFISDNGGARKTGAYRNDPLRDYKGTLFEGGIRVPFLAEWPGTIPAGSRYQPVVSSMDVYATCARLAGASLPGDRVYDSADLTPVLAGRSAKPLHDEPLFWKAQGMKAVRDGDWKLVVTRDGRPHLYDIRNDIGEEVDLATVYPERTRTLMRAFERWEATLPPPDFKRFPAEEYRRWEKRQERASG</sequence>
<dbReference type="PANTHER" id="PTHR42693:SF53">
    <property type="entry name" value="ENDO-4-O-SULFATASE"/>
    <property type="match status" value="1"/>
</dbReference>
<dbReference type="PANTHER" id="PTHR42693">
    <property type="entry name" value="ARYLSULFATASE FAMILY MEMBER"/>
    <property type="match status" value="1"/>
</dbReference>
<dbReference type="GO" id="GO:0046872">
    <property type="term" value="F:metal ion binding"/>
    <property type="evidence" value="ECO:0007669"/>
    <property type="project" value="UniProtKB-KW"/>
</dbReference>
<evidence type="ECO:0000313" key="9">
    <source>
        <dbReference type="Proteomes" id="UP000035268"/>
    </source>
</evidence>
<dbReference type="OrthoDB" id="9783154at2"/>
<reference evidence="9" key="1">
    <citation type="submission" date="2015-02" db="EMBL/GenBank/DDBJ databases">
        <title>Description and complete genome sequence of the first cultured representative of the subdivision 5 of the Verrucomicrobia phylum.</title>
        <authorList>
            <person name="Spring S."/>
            <person name="Bunk B."/>
            <person name="Sproer C."/>
            <person name="Klenk H.-P."/>
        </authorList>
    </citation>
    <scope>NUCLEOTIDE SEQUENCE [LARGE SCALE GENOMIC DNA]</scope>
    <source>
        <strain evidence="9">L21-Fru-AB</strain>
    </source>
</reference>
<evidence type="ECO:0000259" key="7">
    <source>
        <dbReference type="Pfam" id="PF00884"/>
    </source>
</evidence>
<dbReference type="GO" id="GO:0004065">
    <property type="term" value="F:arylsulfatase activity"/>
    <property type="evidence" value="ECO:0007669"/>
    <property type="project" value="UniProtKB-EC"/>
</dbReference>
<evidence type="ECO:0000256" key="2">
    <source>
        <dbReference type="ARBA" id="ARBA00022723"/>
    </source>
</evidence>
<feature type="chain" id="PRO_5005183983" evidence="6">
    <location>
        <begin position="21"/>
        <end position="469"/>
    </location>
</feature>
<dbReference type="KEGG" id="vbl:L21SP4_01482"/>
<dbReference type="STRING" id="1307763.L21SP4_01482"/>
<evidence type="ECO:0000256" key="5">
    <source>
        <dbReference type="SAM" id="MobiDB-lite"/>
    </source>
</evidence>